<gene>
    <name evidence="2" type="ORF">Pmar_PMAR010762</name>
</gene>
<reference evidence="2 3" key="1">
    <citation type="submission" date="2008-07" db="EMBL/GenBank/DDBJ databases">
        <authorList>
            <person name="El-Sayed N."/>
            <person name="Caler E."/>
            <person name="Inman J."/>
            <person name="Amedeo P."/>
            <person name="Hass B."/>
            <person name="Wortman J."/>
        </authorList>
    </citation>
    <scope>NUCLEOTIDE SEQUENCE [LARGE SCALE GENOMIC DNA]</scope>
    <source>
        <strain evidence="3">ATCC 50983 / TXsc</strain>
    </source>
</reference>
<accession>C5LEA3</accession>
<keyword evidence="3" id="KW-1185">Reference proteome</keyword>
<dbReference type="AlphaFoldDB" id="C5LEA3"/>
<organism evidence="3">
    <name type="scientific">Perkinsus marinus (strain ATCC 50983 / TXsc)</name>
    <dbReference type="NCBI Taxonomy" id="423536"/>
    <lineage>
        <taxon>Eukaryota</taxon>
        <taxon>Sar</taxon>
        <taxon>Alveolata</taxon>
        <taxon>Perkinsozoa</taxon>
        <taxon>Perkinsea</taxon>
        <taxon>Perkinsida</taxon>
        <taxon>Perkinsidae</taxon>
        <taxon>Perkinsus</taxon>
    </lineage>
</organism>
<evidence type="ECO:0000256" key="1">
    <source>
        <dbReference type="SAM" id="SignalP"/>
    </source>
</evidence>
<dbReference type="EMBL" id="GG681185">
    <property type="protein sequence ID" value="EER04940.1"/>
    <property type="molecule type" value="Genomic_DNA"/>
</dbReference>
<proteinExistence type="predicted"/>
<feature type="chain" id="PRO_5002955021" evidence="1">
    <location>
        <begin position="18"/>
        <end position="69"/>
    </location>
</feature>
<sequence length="69" mass="7251">MLHSSTLIAALFIGSCAYDEITLSLAISNDPYGAVGDYESSAASSGMLQLKDDIIDEPQVQCTSAPVVR</sequence>
<keyword evidence="1" id="KW-0732">Signal</keyword>
<dbReference type="RefSeq" id="XP_002773124.1">
    <property type="nucleotide sequence ID" value="XM_002773078.1"/>
</dbReference>
<evidence type="ECO:0000313" key="3">
    <source>
        <dbReference type="Proteomes" id="UP000007800"/>
    </source>
</evidence>
<feature type="non-terminal residue" evidence="2">
    <location>
        <position position="69"/>
    </location>
</feature>
<feature type="signal peptide" evidence="1">
    <location>
        <begin position="1"/>
        <end position="17"/>
    </location>
</feature>
<dbReference type="InParanoid" id="C5LEA3"/>
<name>C5LEA3_PERM5</name>
<dbReference type="Proteomes" id="UP000007800">
    <property type="component" value="Unassembled WGS sequence"/>
</dbReference>
<dbReference type="GeneID" id="9050447"/>
<evidence type="ECO:0000313" key="2">
    <source>
        <dbReference type="EMBL" id="EER04940.1"/>
    </source>
</evidence>
<protein>
    <submittedName>
        <fullName evidence="2">Uncharacterized protein</fullName>
    </submittedName>
</protein>